<dbReference type="AlphaFoldDB" id="A0A7C4NTU4"/>
<organism evidence="2">
    <name type="scientific">Ignisphaera aggregans</name>
    <dbReference type="NCBI Taxonomy" id="334771"/>
    <lineage>
        <taxon>Archaea</taxon>
        <taxon>Thermoproteota</taxon>
        <taxon>Thermoprotei</taxon>
        <taxon>Desulfurococcales</taxon>
        <taxon>Desulfurococcaceae</taxon>
        <taxon>Ignisphaera</taxon>
    </lineage>
</organism>
<sequence length="218" mass="24717">MLSNFYLAYTQCKDVAEYMKIDTASIIGLEEDVIQNCGYNTLNNLDTARDIIVVPRRILHVNGKNIDECLALAGKTVVGCAPLDTSSARRLAKVGKVLTVVLNPKSYRYVNESQINFMVQSPKPKYIEVHLYPFVLRIFSEDINIDVEKELYLMSNVVEYALKKDVGVVPSAAGPELKKTLLVAHMDLILYALGFSKRERRLMLELYPVDLLRRWLSS</sequence>
<dbReference type="EMBL" id="DTCK01000002">
    <property type="protein sequence ID" value="HGQ35060.1"/>
    <property type="molecule type" value="Genomic_DNA"/>
</dbReference>
<protein>
    <submittedName>
        <fullName evidence="2">Uncharacterized protein</fullName>
    </submittedName>
</protein>
<dbReference type="EMBL" id="DTBD01000056">
    <property type="protein sequence ID" value="HGQ64872.1"/>
    <property type="molecule type" value="Genomic_DNA"/>
</dbReference>
<name>A0A7C4NTU4_9CREN</name>
<reference evidence="2" key="1">
    <citation type="journal article" date="2020" name="mSystems">
        <title>Genome- and Community-Level Interaction Insights into Carbon Utilization and Element Cycling Functions of Hydrothermarchaeota in Hydrothermal Sediment.</title>
        <authorList>
            <person name="Zhou Z."/>
            <person name="Liu Y."/>
            <person name="Xu W."/>
            <person name="Pan J."/>
            <person name="Luo Z.H."/>
            <person name="Li M."/>
        </authorList>
    </citation>
    <scope>NUCLEOTIDE SEQUENCE [LARGE SCALE GENOMIC DNA]</scope>
    <source>
        <strain evidence="2">SpSt-637</strain>
        <strain evidence="1">SpSt-667</strain>
    </source>
</reference>
<evidence type="ECO:0000313" key="2">
    <source>
        <dbReference type="EMBL" id="HGQ64872.1"/>
    </source>
</evidence>
<evidence type="ECO:0000313" key="1">
    <source>
        <dbReference type="EMBL" id="HGQ35060.1"/>
    </source>
</evidence>
<accession>A0A7C4NTU4</accession>
<comment type="caution">
    <text evidence="2">The sequence shown here is derived from an EMBL/GenBank/DDBJ whole genome shotgun (WGS) entry which is preliminary data.</text>
</comment>
<proteinExistence type="predicted"/>
<gene>
    <name evidence="2" type="ORF">ENU08_06480</name>
    <name evidence="1" type="ORF">ENU41_00060</name>
</gene>